<feature type="signal peptide" evidence="1">
    <location>
        <begin position="1"/>
        <end position="27"/>
    </location>
</feature>
<dbReference type="OMA" id="VEDGCEW"/>
<dbReference type="Proteomes" id="UP000433876">
    <property type="component" value="Unassembled WGS sequence"/>
</dbReference>
<evidence type="ECO:0000256" key="1">
    <source>
        <dbReference type="SAM" id="SignalP"/>
    </source>
</evidence>
<name>A0A8S8ZEJ3_SORMA</name>
<dbReference type="VEuPathDB" id="FungiDB:SMAC_00005"/>
<gene>
    <name evidence="2" type="ORF">SMACR_00005</name>
</gene>
<feature type="chain" id="PRO_5035721679" evidence="1">
    <location>
        <begin position="28"/>
        <end position="275"/>
    </location>
</feature>
<comment type="caution">
    <text evidence="2">The sequence shown here is derived from an EMBL/GenBank/DDBJ whole genome shotgun (WGS) entry which is preliminary data.</text>
</comment>
<evidence type="ECO:0000313" key="3">
    <source>
        <dbReference type="Proteomes" id="UP000433876"/>
    </source>
</evidence>
<dbReference type="EMBL" id="NMPR01000153">
    <property type="protein sequence ID" value="KAA8629017.1"/>
    <property type="molecule type" value="Genomic_DNA"/>
</dbReference>
<keyword evidence="1" id="KW-0732">Signal</keyword>
<reference evidence="2 3" key="1">
    <citation type="submission" date="2017-07" db="EMBL/GenBank/DDBJ databases">
        <title>Genome sequence of the Sordaria macrospora wild type strain R19027.</title>
        <authorList>
            <person name="Nowrousian M."/>
            <person name="Teichert I."/>
            <person name="Kueck U."/>
        </authorList>
    </citation>
    <scope>NUCLEOTIDE SEQUENCE [LARGE SCALE GENOMIC DNA]</scope>
    <source>
        <strain evidence="2 3">R19027</strain>
        <tissue evidence="2">Mycelium</tissue>
    </source>
</reference>
<organism evidence="2 3">
    <name type="scientific">Sordaria macrospora</name>
    <dbReference type="NCBI Taxonomy" id="5147"/>
    <lineage>
        <taxon>Eukaryota</taxon>
        <taxon>Fungi</taxon>
        <taxon>Dikarya</taxon>
        <taxon>Ascomycota</taxon>
        <taxon>Pezizomycotina</taxon>
        <taxon>Sordariomycetes</taxon>
        <taxon>Sordariomycetidae</taxon>
        <taxon>Sordariales</taxon>
        <taxon>Sordariaceae</taxon>
        <taxon>Sordaria</taxon>
    </lineage>
</organism>
<evidence type="ECO:0000313" key="2">
    <source>
        <dbReference type="EMBL" id="KAA8629017.1"/>
    </source>
</evidence>
<accession>A0A8S8ZEJ3</accession>
<sequence>MSFQAMANLATVLLALPVALFPAVAQAEALAALGCRAHTWDTPARPREGPTIPDAVYFQAVNMTDFAAELKAAGWSQLALGSTNFIYDHASGAFDEKAPSIFWSTPGKPLQGMPHQNQKFCRYEWNQNWVSFRRKDAMAQIDRFCGSGSPLYGKAIKGPLTAVLRIPTPPQDTKYHDDRAHPIDMGWYWLEWVLYVEDGCEWMHDEADCLSYMHGALDGCGCDDASEKWGGAVVNRCYGFGLWMGPSFFDLHACPEQVRGAETWALEDCTRTWAG</sequence>
<dbReference type="AlphaFoldDB" id="A0A8S8ZEJ3"/>
<proteinExistence type="predicted"/>
<protein>
    <submittedName>
        <fullName evidence="2">Uncharacterized protein</fullName>
    </submittedName>
</protein>